<dbReference type="RefSeq" id="WP_046974260.1">
    <property type="nucleotide sequence ID" value="NZ_CP011104.1"/>
</dbReference>
<gene>
    <name evidence="1" type="ORF">VY86_05805</name>
</gene>
<dbReference type="Proteomes" id="UP000034866">
    <property type="component" value="Chromosome"/>
</dbReference>
<sequence length="68" mass="7632">MNNIYIKTPSEVDLMRQSGKLLAQFFEMLNLFIKLGVTTMDINDKAEDFIINILAKTSVNPCPVRAGV</sequence>
<keyword evidence="2" id="KW-1185">Reference proteome</keyword>
<dbReference type="PATRIC" id="fig|230089.6.peg.1304"/>
<evidence type="ECO:0000313" key="1">
    <source>
        <dbReference type="EMBL" id="AKH62914.1"/>
    </source>
</evidence>
<evidence type="ECO:0000313" key="2">
    <source>
        <dbReference type="Proteomes" id="UP000034866"/>
    </source>
</evidence>
<proteinExistence type="predicted"/>
<reference evidence="1 2" key="1">
    <citation type="journal article" date="2015" name="J. Biotechnol.">
        <title>Complete genome sequence of Photorhabdus temperata subsp. thracensis 39-8(T), an entomopathogenic bacterium for the improved commercial bioinsecticide.</title>
        <authorList>
            <person name="Kwak Y."/>
            <person name="Shin J.H."/>
        </authorList>
    </citation>
    <scope>NUCLEOTIDE SEQUENCE [LARGE SCALE GENOMIC DNA]</scope>
    <source>
        <strain evidence="1 2">DSM 15199</strain>
    </source>
</reference>
<reference evidence="2" key="2">
    <citation type="submission" date="2015-03" db="EMBL/GenBank/DDBJ databases">
        <title>Genome sequence of Azospirillum thiophilum strain DSM 21654T.</title>
        <authorList>
            <person name="Kwak Y."/>
            <person name="Shin J.-H."/>
        </authorList>
    </citation>
    <scope>NUCLEOTIDE SEQUENCE [LARGE SCALE GENOMIC DNA]</scope>
    <source>
        <strain evidence="2">DSM 15199</strain>
    </source>
</reference>
<dbReference type="EMBL" id="CP011104">
    <property type="protein sequence ID" value="AKH62914.1"/>
    <property type="molecule type" value="Genomic_DNA"/>
</dbReference>
<dbReference type="STRING" id="230089.VY86_05805"/>
<accession>A0A0F7LIF6</accession>
<dbReference type="InterPro" id="IPR036005">
    <property type="entry name" value="Creatinase/aminopeptidase-like"/>
</dbReference>
<dbReference type="KEGG" id="ptt:VY86_05805"/>
<dbReference type="SUPFAM" id="SSF55920">
    <property type="entry name" value="Creatinase/aminopeptidase"/>
    <property type="match status" value="1"/>
</dbReference>
<protein>
    <recommendedName>
        <fullName evidence="3">Methionyl aminopeptidase</fullName>
    </recommendedName>
</protein>
<evidence type="ECO:0008006" key="3">
    <source>
        <dbReference type="Google" id="ProtNLM"/>
    </source>
</evidence>
<name>A0A0F7LIF6_9GAMM</name>
<organism evidence="1 2">
    <name type="scientific">Photorhabdus thracensis</name>
    <dbReference type="NCBI Taxonomy" id="230089"/>
    <lineage>
        <taxon>Bacteria</taxon>
        <taxon>Pseudomonadati</taxon>
        <taxon>Pseudomonadota</taxon>
        <taxon>Gammaproteobacteria</taxon>
        <taxon>Enterobacterales</taxon>
        <taxon>Morganellaceae</taxon>
        <taxon>Photorhabdus</taxon>
    </lineage>
</organism>
<dbReference type="AlphaFoldDB" id="A0A0F7LIF6"/>
<dbReference type="Gene3D" id="3.90.230.10">
    <property type="entry name" value="Creatinase/methionine aminopeptidase superfamily"/>
    <property type="match status" value="1"/>
</dbReference>